<dbReference type="PANTHER" id="PTHR35525:SF3">
    <property type="entry name" value="BLL6575 PROTEIN"/>
    <property type="match status" value="1"/>
</dbReference>
<dbReference type="SUPFAM" id="SSF160904">
    <property type="entry name" value="Jann2411-like"/>
    <property type="match status" value="1"/>
</dbReference>
<sequence>MNATTPLVGEPPAIDLVNTVTADGDLLAGPEELGAWLALEAERHPEFGGVTADRAALKAVLAVRDHAAAAFGALVEGRRPPESSLGGLAAAVNAAPNRTRLDWDAGAVVASVQREGTTADRLAADFAQAAIDLLTDPAVAKLRRCGAEDCVLLFVPAHPRRQWCSPERCGNRVRVARHYERRKAAR</sequence>
<dbReference type="InterPro" id="IPR023286">
    <property type="entry name" value="ABATE_dom_sf"/>
</dbReference>
<name>A0ABV7PT44_9ACTN</name>
<dbReference type="InterPro" id="IPR010852">
    <property type="entry name" value="ABATE"/>
</dbReference>
<dbReference type="PANTHER" id="PTHR35525">
    <property type="entry name" value="BLL6575 PROTEIN"/>
    <property type="match status" value="1"/>
</dbReference>
<keyword evidence="3" id="KW-1185">Reference proteome</keyword>
<dbReference type="Gene3D" id="1.10.3300.10">
    <property type="entry name" value="Jann2411-like domain"/>
    <property type="match status" value="1"/>
</dbReference>
<evidence type="ECO:0000259" key="1">
    <source>
        <dbReference type="Pfam" id="PF11706"/>
    </source>
</evidence>
<evidence type="ECO:0000313" key="2">
    <source>
        <dbReference type="EMBL" id="MFC3491645.1"/>
    </source>
</evidence>
<comment type="caution">
    <text evidence="2">The sequence shown here is derived from an EMBL/GenBank/DDBJ whole genome shotgun (WGS) entry which is preliminary data.</text>
</comment>
<proteinExistence type="predicted"/>
<dbReference type="Proteomes" id="UP001595712">
    <property type="component" value="Unassembled WGS sequence"/>
</dbReference>
<accession>A0ABV7PT44</accession>
<dbReference type="RefSeq" id="WP_387970788.1">
    <property type="nucleotide sequence ID" value="NZ_JBHRWO010000004.1"/>
</dbReference>
<organism evidence="2 3">
    <name type="scientific">Glycomyces rhizosphaerae</name>
    <dbReference type="NCBI Taxonomy" id="2054422"/>
    <lineage>
        <taxon>Bacteria</taxon>
        <taxon>Bacillati</taxon>
        <taxon>Actinomycetota</taxon>
        <taxon>Actinomycetes</taxon>
        <taxon>Glycomycetales</taxon>
        <taxon>Glycomycetaceae</taxon>
        <taxon>Glycomyces</taxon>
    </lineage>
</organism>
<feature type="domain" description="Zinc finger CGNR" evidence="1">
    <location>
        <begin position="142"/>
        <end position="182"/>
    </location>
</feature>
<protein>
    <submittedName>
        <fullName evidence="2">CGNR zinc finger domain-containing protein</fullName>
    </submittedName>
</protein>
<reference evidence="3" key="1">
    <citation type="journal article" date="2019" name="Int. J. Syst. Evol. Microbiol.">
        <title>The Global Catalogue of Microorganisms (GCM) 10K type strain sequencing project: providing services to taxonomists for standard genome sequencing and annotation.</title>
        <authorList>
            <consortium name="The Broad Institute Genomics Platform"/>
            <consortium name="The Broad Institute Genome Sequencing Center for Infectious Disease"/>
            <person name="Wu L."/>
            <person name="Ma J."/>
        </authorList>
    </citation>
    <scope>NUCLEOTIDE SEQUENCE [LARGE SCALE GENOMIC DNA]</scope>
    <source>
        <strain evidence="3">CGMCC 4.7396</strain>
    </source>
</reference>
<dbReference type="InterPro" id="IPR021005">
    <property type="entry name" value="Znf_CGNR"/>
</dbReference>
<dbReference type="Pfam" id="PF11706">
    <property type="entry name" value="zf-CGNR"/>
    <property type="match status" value="1"/>
</dbReference>
<dbReference type="Pfam" id="PF07336">
    <property type="entry name" value="ABATE"/>
    <property type="match status" value="1"/>
</dbReference>
<evidence type="ECO:0000313" key="3">
    <source>
        <dbReference type="Proteomes" id="UP001595712"/>
    </source>
</evidence>
<gene>
    <name evidence="2" type="ORF">ACFO8M_03980</name>
</gene>
<dbReference type="EMBL" id="JBHRWO010000004">
    <property type="protein sequence ID" value="MFC3491645.1"/>
    <property type="molecule type" value="Genomic_DNA"/>
</dbReference>